<dbReference type="AlphaFoldDB" id="A0A2S9GZ41"/>
<name>A0A2S9GZ41_9BURK</name>
<sequence>MFWFNHPQPIDRRKAVPELAVKQTGVAPLSTNMIIVKRPPTVSVAPVLPTSD</sequence>
<proteinExistence type="predicted"/>
<organism evidence="1 2">
    <name type="scientific">Solimicrobium silvestre</name>
    <dbReference type="NCBI Taxonomy" id="2099400"/>
    <lineage>
        <taxon>Bacteria</taxon>
        <taxon>Pseudomonadati</taxon>
        <taxon>Pseudomonadota</taxon>
        <taxon>Betaproteobacteria</taxon>
        <taxon>Burkholderiales</taxon>
        <taxon>Oxalobacteraceae</taxon>
        <taxon>Solimicrobium</taxon>
    </lineage>
</organism>
<accession>A0A2S9GZ41</accession>
<gene>
    <name evidence="1" type="ORF">S2091_2313</name>
</gene>
<comment type="caution">
    <text evidence="1">The sequence shown here is derived from an EMBL/GenBank/DDBJ whole genome shotgun (WGS) entry which is preliminary data.</text>
</comment>
<dbReference type="EMBL" id="PUGF01000010">
    <property type="protein sequence ID" value="PRC92896.1"/>
    <property type="molecule type" value="Genomic_DNA"/>
</dbReference>
<protein>
    <submittedName>
        <fullName evidence="1">Uncharacterized protein</fullName>
    </submittedName>
</protein>
<keyword evidence="2" id="KW-1185">Reference proteome</keyword>
<reference evidence="1 2" key="1">
    <citation type="submission" date="2018-02" db="EMBL/GenBank/DDBJ databases">
        <title>Solimicrobium silvestre gen. nov., sp. nov., isolated from alpine forest soil.</title>
        <authorList>
            <person name="Margesin R."/>
            <person name="Albuquerque L."/>
            <person name="Zhang D.-C."/>
            <person name="Froufe H.J.C."/>
            <person name="Severino R."/>
            <person name="Roxo I."/>
            <person name="Egas C."/>
            <person name="Da Costa M.S."/>
        </authorList>
    </citation>
    <scope>NUCLEOTIDE SEQUENCE [LARGE SCALE GENOMIC DNA]</scope>
    <source>
        <strain evidence="1 2">S20-91</strain>
    </source>
</reference>
<evidence type="ECO:0000313" key="2">
    <source>
        <dbReference type="Proteomes" id="UP000237839"/>
    </source>
</evidence>
<evidence type="ECO:0000313" key="1">
    <source>
        <dbReference type="EMBL" id="PRC92896.1"/>
    </source>
</evidence>
<dbReference type="Proteomes" id="UP000237839">
    <property type="component" value="Unassembled WGS sequence"/>
</dbReference>